<dbReference type="InParanoid" id="A0A077ZXG9"/>
<dbReference type="Proteomes" id="UP000039865">
    <property type="component" value="Unassembled WGS sequence"/>
</dbReference>
<protein>
    <submittedName>
        <fullName evidence="1">Uncharacterized protein</fullName>
    </submittedName>
</protein>
<evidence type="ECO:0000313" key="1">
    <source>
        <dbReference type="EMBL" id="CDW74606.1"/>
    </source>
</evidence>
<dbReference type="EMBL" id="CCKQ01003492">
    <property type="protein sequence ID" value="CDW74606.1"/>
    <property type="molecule type" value="Genomic_DNA"/>
</dbReference>
<keyword evidence="2" id="KW-1185">Reference proteome</keyword>
<organism evidence="1 2">
    <name type="scientific">Stylonychia lemnae</name>
    <name type="common">Ciliate</name>
    <dbReference type="NCBI Taxonomy" id="5949"/>
    <lineage>
        <taxon>Eukaryota</taxon>
        <taxon>Sar</taxon>
        <taxon>Alveolata</taxon>
        <taxon>Ciliophora</taxon>
        <taxon>Intramacronucleata</taxon>
        <taxon>Spirotrichea</taxon>
        <taxon>Stichotrichia</taxon>
        <taxon>Sporadotrichida</taxon>
        <taxon>Oxytrichidae</taxon>
        <taxon>Stylonychinae</taxon>
        <taxon>Stylonychia</taxon>
    </lineage>
</organism>
<gene>
    <name evidence="1" type="primary">Contig8083.g8620</name>
    <name evidence="1" type="ORF">STYLEM_3587</name>
</gene>
<proteinExistence type="predicted"/>
<accession>A0A077ZXG9</accession>
<reference evidence="1 2" key="1">
    <citation type="submission" date="2014-06" db="EMBL/GenBank/DDBJ databases">
        <authorList>
            <person name="Swart Estienne"/>
        </authorList>
    </citation>
    <scope>NUCLEOTIDE SEQUENCE [LARGE SCALE GENOMIC DNA]</scope>
    <source>
        <strain evidence="1 2">130c</strain>
    </source>
</reference>
<sequence length="313" mass="36620">MICPIESCLKEIVYDDIKRHFETKCYIIECQFGCGVKIDCLDKSHYNTCTMRFCVSCGLSRISNDYSFLKPEIQKILDGVPHDCVNAKIIQKLENEIKIEKQLRAQYEHVKRYSCNCSCQSDHEYEMMMKNLDHLPNSIIIYDNMEFKVRLKTIACKHCNEDKEIEFPHYEISYRCILPRDISITHDHKELKKRKQNFMTLEKCMICNRDADNVYSGINQCDVVCKNCCTSKFISAFTFQEIAQRRMNEKGFGVLQDLEVHPKAGHKLKYYPFRCMNCGICKSSQMPDDLKDGWKCENCPFLVCKSCIGIQID</sequence>
<dbReference type="AlphaFoldDB" id="A0A077ZXG9"/>
<name>A0A077ZXG9_STYLE</name>
<evidence type="ECO:0000313" key="2">
    <source>
        <dbReference type="Proteomes" id="UP000039865"/>
    </source>
</evidence>